<dbReference type="InterPro" id="IPR027417">
    <property type="entry name" value="P-loop_NTPase"/>
</dbReference>
<evidence type="ECO:0000313" key="1">
    <source>
        <dbReference type="EMBL" id="OWU68389.1"/>
    </source>
</evidence>
<dbReference type="InterPro" id="IPR005331">
    <property type="entry name" value="Sulfotransferase"/>
</dbReference>
<dbReference type="Proteomes" id="UP000215377">
    <property type="component" value="Unassembled WGS sequence"/>
</dbReference>
<dbReference type="SUPFAM" id="SSF52540">
    <property type="entry name" value="P-loop containing nucleoside triphosphate hydrolases"/>
    <property type="match status" value="1"/>
</dbReference>
<reference evidence="1 2" key="1">
    <citation type="submission" date="2013-04" db="EMBL/GenBank/DDBJ databases">
        <title>Oceanicola sp. 22II1-22F33 Genome Sequencing.</title>
        <authorList>
            <person name="Lai Q."/>
            <person name="Li G."/>
            <person name="Shao Z."/>
        </authorList>
    </citation>
    <scope>NUCLEOTIDE SEQUENCE [LARGE SCALE GENOMIC DNA]</scope>
    <source>
        <strain evidence="1 2">22II1-22F33</strain>
    </source>
</reference>
<organism evidence="1 2">
    <name type="scientific">Marinibacterium profundimaris</name>
    <dbReference type="NCBI Taxonomy" id="1679460"/>
    <lineage>
        <taxon>Bacteria</taxon>
        <taxon>Pseudomonadati</taxon>
        <taxon>Pseudomonadota</taxon>
        <taxon>Alphaproteobacteria</taxon>
        <taxon>Rhodobacterales</taxon>
        <taxon>Paracoccaceae</taxon>
        <taxon>Marinibacterium</taxon>
    </lineage>
</organism>
<proteinExistence type="predicted"/>
<dbReference type="Pfam" id="PF03567">
    <property type="entry name" value="Sulfotransfer_2"/>
    <property type="match status" value="1"/>
</dbReference>
<dbReference type="AlphaFoldDB" id="A0A225NIS0"/>
<keyword evidence="2" id="KW-1185">Reference proteome</keyword>
<evidence type="ECO:0008006" key="3">
    <source>
        <dbReference type="Google" id="ProtNLM"/>
    </source>
</evidence>
<dbReference type="GO" id="GO:0016020">
    <property type="term" value="C:membrane"/>
    <property type="evidence" value="ECO:0007669"/>
    <property type="project" value="InterPro"/>
</dbReference>
<evidence type="ECO:0000313" key="2">
    <source>
        <dbReference type="Proteomes" id="UP000215377"/>
    </source>
</evidence>
<dbReference type="GO" id="GO:0008146">
    <property type="term" value="F:sulfotransferase activity"/>
    <property type="evidence" value="ECO:0007669"/>
    <property type="project" value="InterPro"/>
</dbReference>
<protein>
    <recommendedName>
        <fullName evidence="3">Sulfotransferase family protein</fullName>
    </recommendedName>
</protein>
<dbReference type="RefSeq" id="WP_158218050.1">
    <property type="nucleotide sequence ID" value="NZ_AQQR01000021.1"/>
</dbReference>
<name>A0A225NIS0_9RHOB</name>
<sequence length="235" mass="27192">MKFIHLHIPKTAGTSLRESIVVAHPELKVQGIVDPVPETIPAEVDIVSGHISHEDAMRFGGQMGTDQVVTVLRHPIDRFVSIYYFWRELYDKDIEKTRKTTTAHKLSLLDFARAMDEPELCSELYNRMSWQLHSSYRLMRRFEMRRDHGMTQDDLAEQVMANLRSFAVVGFQDHYGDFVAAINDRFKLDIENRKINVTQRRSSVEDLSHAELQAILPWVSVDMEVYAAALREFGK</sequence>
<dbReference type="Gene3D" id="3.40.50.300">
    <property type="entry name" value="P-loop containing nucleotide triphosphate hydrolases"/>
    <property type="match status" value="1"/>
</dbReference>
<accession>A0A225NIS0</accession>
<dbReference type="OrthoDB" id="7834699at2"/>
<dbReference type="EMBL" id="AQQR01000021">
    <property type="protein sequence ID" value="OWU68389.1"/>
    <property type="molecule type" value="Genomic_DNA"/>
</dbReference>
<gene>
    <name evidence="1" type="ORF">ATO3_24200</name>
</gene>
<comment type="caution">
    <text evidence="1">The sequence shown here is derived from an EMBL/GenBank/DDBJ whole genome shotgun (WGS) entry which is preliminary data.</text>
</comment>